<dbReference type="STRING" id="7739.C3ZZN8"/>
<protein>
    <submittedName>
        <fullName evidence="2">Uncharacterized protein</fullName>
    </submittedName>
</protein>
<evidence type="ECO:0000313" key="2">
    <source>
        <dbReference type="EMBL" id="EEN41993.1"/>
    </source>
</evidence>
<gene>
    <name evidence="2" type="ORF">BRAFLDRAFT_110252</name>
</gene>
<dbReference type="eggNOG" id="ENOG502QTYA">
    <property type="taxonomic scope" value="Eukaryota"/>
</dbReference>
<name>C3ZZN8_BRAFL</name>
<dbReference type="AlphaFoldDB" id="C3ZZN8"/>
<feature type="compositionally biased region" description="Low complexity" evidence="1">
    <location>
        <begin position="48"/>
        <end position="62"/>
    </location>
</feature>
<dbReference type="InParanoid" id="C3ZZN8"/>
<evidence type="ECO:0000256" key="1">
    <source>
        <dbReference type="SAM" id="MobiDB-lite"/>
    </source>
</evidence>
<dbReference type="PANTHER" id="PTHR33977">
    <property type="entry name" value="ZINC ION BINDING PROTEIN"/>
    <property type="match status" value="1"/>
</dbReference>
<reference evidence="2" key="1">
    <citation type="journal article" date="2008" name="Nature">
        <title>The amphioxus genome and the evolution of the chordate karyotype.</title>
        <authorList>
            <consortium name="US DOE Joint Genome Institute (JGI-PGF)"/>
            <person name="Putnam N.H."/>
            <person name="Butts T."/>
            <person name="Ferrier D.E.K."/>
            <person name="Furlong R.F."/>
            <person name="Hellsten U."/>
            <person name="Kawashima T."/>
            <person name="Robinson-Rechavi M."/>
            <person name="Shoguchi E."/>
            <person name="Terry A."/>
            <person name="Yu J.-K."/>
            <person name="Benito-Gutierrez E.L."/>
            <person name="Dubchak I."/>
            <person name="Garcia-Fernandez J."/>
            <person name="Gibson-Brown J.J."/>
            <person name="Grigoriev I.V."/>
            <person name="Horton A.C."/>
            <person name="de Jong P.J."/>
            <person name="Jurka J."/>
            <person name="Kapitonov V.V."/>
            <person name="Kohara Y."/>
            <person name="Kuroki Y."/>
            <person name="Lindquist E."/>
            <person name="Lucas S."/>
            <person name="Osoegawa K."/>
            <person name="Pennacchio L.A."/>
            <person name="Salamov A.A."/>
            <person name="Satou Y."/>
            <person name="Sauka-Spengler T."/>
            <person name="Schmutz J."/>
            <person name="Shin-I T."/>
            <person name="Toyoda A."/>
            <person name="Bronner-Fraser M."/>
            <person name="Fujiyama A."/>
            <person name="Holland L.Z."/>
            <person name="Holland P.W.H."/>
            <person name="Satoh N."/>
            <person name="Rokhsar D.S."/>
        </authorList>
    </citation>
    <scope>NUCLEOTIDE SEQUENCE [LARGE SCALE GENOMIC DNA]</scope>
    <source>
        <strain evidence="2">S238N-H82</strain>
        <tissue evidence="2">Testes</tissue>
    </source>
</reference>
<sequence>MTLAAYQTNGTRYGITQKVFHQLFKECEGCHNSDVSVERSVGNSTARGDLSNNEGSSGSSSNENDDDISSKEDGDSESSTPKFNLFTQFGLTTRGRSSSPLKRGRRLSNNDYQAYKVPHDQLDAHIEDISKQYSVHLKVIKGLNERTCKSADGTVYQATEKVLACHRSGAPTRKRTIKRKRQASKKVGCKFRVRAVVPADTTLPVQIYLHGMHTNHTPGSAEDQRWLPVDERVQCIATDCLDAGLSIQKTVNIIQTALTSGTVGEVDRCRYRELPTRKELVCLQYERRRQNRLTDNDWLSTYQKLEEYQAQGKCLFFQKYDDKENRPFVAVLQTEWQQKMAERFSPNSAWSVDSTFGLNTFGFPLYAATVPNQNGEGIPIFFLLTSAENGPQEEIGLEAGFKAVFQKLQVRPNAIVIDKSLTEKKGIWNAVKDDPLSWEGGQQVKRRMLLCWFHTKKAWTENLLPRLPVDVAAQVYDRLCTVMMATTWEKYEEEKEQLIADFKPQSKVIVQYLKGWDCEEWLSMWVRAGRMFPHGNQDTTNLVEREWMTIKYTILDGKANHRVDRLLDALIGHPRNGNFDGGQTTVAFHEKKNNMRLPLASTPNKLPKQSVDAMNSLNYTSLRTSETDPSSSL</sequence>
<dbReference type="PANTHER" id="PTHR33977:SF1">
    <property type="entry name" value="ZINC ION BINDING PROTEIN"/>
    <property type="match status" value="1"/>
</dbReference>
<proteinExistence type="predicted"/>
<accession>C3ZZN8</accession>
<dbReference type="EMBL" id="GG666761">
    <property type="protein sequence ID" value="EEN41993.1"/>
    <property type="molecule type" value="Genomic_DNA"/>
</dbReference>
<organism>
    <name type="scientific">Branchiostoma floridae</name>
    <name type="common">Florida lancelet</name>
    <name type="synonym">Amphioxus</name>
    <dbReference type="NCBI Taxonomy" id="7739"/>
    <lineage>
        <taxon>Eukaryota</taxon>
        <taxon>Metazoa</taxon>
        <taxon>Chordata</taxon>
        <taxon>Cephalochordata</taxon>
        <taxon>Leptocardii</taxon>
        <taxon>Amphioxiformes</taxon>
        <taxon>Branchiostomatidae</taxon>
        <taxon>Branchiostoma</taxon>
    </lineage>
</organism>
<feature type="region of interest" description="Disordered" evidence="1">
    <location>
        <begin position="41"/>
        <end position="85"/>
    </location>
</feature>